<protein>
    <submittedName>
        <fullName evidence="1">Uncharacterized protein</fullName>
    </submittedName>
</protein>
<comment type="caution">
    <text evidence="1">The sequence shown here is derived from an EMBL/GenBank/DDBJ whole genome shotgun (WGS) entry which is preliminary data.</text>
</comment>
<organism evidence="1 2">
    <name type="scientific">Catharanthus roseus</name>
    <name type="common">Madagascar periwinkle</name>
    <name type="synonym">Vinca rosea</name>
    <dbReference type="NCBI Taxonomy" id="4058"/>
    <lineage>
        <taxon>Eukaryota</taxon>
        <taxon>Viridiplantae</taxon>
        <taxon>Streptophyta</taxon>
        <taxon>Embryophyta</taxon>
        <taxon>Tracheophyta</taxon>
        <taxon>Spermatophyta</taxon>
        <taxon>Magnoliopsida</taxon>
        <taxon>eudicotyledons</taxon>
        <taxon>Gunneridae</taxon>
        <taxon>Pentapetalae</taxon>
        <taxon>asterids</taxon>
        <taxon>lamiids</taxon>
        <taxon>Gentianales</taxon>
        <taxon>Apocynaceae</taxon>
        <taxon>Rauvolfioideae</taxon>
        <taxon>Vinceae</taxon>
        <taxon>Catharanthinae</taxon>
        <taxon>Catharanthus</taxon>
    </lineage>
</organism>
<gene>
    <name evidence="1" type="ORF">M9H77_35736</name>
</gene>
<reference evidence="2" key="1">
    <citation type="journal article" date="2023" name="Nat. Plants">
        <title>Single-cell RNA sequencing provides a high-resolution roadmap for understanding the multicellular compartmentation of specialized metabolism.</title>
        <authorList>
            <person name="Sun S."/>
            <person name="Shen X."/>
            <person name="Li Y."/>
            <person name="Li Y."/>
            <person name="Wang S."/>
            <person name="Li R."/>
            <person name="Zhang H."/>
            <person name="Shen G."/>
            <person name="Guo B."/>
            <person name="Wei J."/>
            <person name="Xu J."/>
            <person name="St-Pierre B."/>
            <person name="Chen S."/>
            <person name="Sun C."/>
        </authorList>
    </citation>
    <scope>NUCLEOTIDE SEQUENCE [LARGE SCALE GENOMIC DNA]</scope>
</reference>
<sequence length="144" mass="17335">MNRFLCPSSDSIDDPKKKNKKIQLKETKNQYRMRRKNRDLDEEKLVESILDASYKKGIFQILNHWIPLYVISRLQKVGMEFFELPQEEKEVYSLLDLQYAELSWKTSDLKVENETQILNFSENPFFHLVFSQEVKNLIFYYEGI</sequence>
<dbReference type="Proteomes" id="UP001060085">
    <property type="component" value="Linkage Group LG08"/>
</dbReference>
<evidence type="ECO:0000313" key="2">
    <source>
        <dbReference type="Proteomes" id="UP001060085"/>
    </source>
</evidence>
<accession>A0ACB9ZPU6</accession>
<dbReference type="EMBL" id="CM044708">
    <property type="protein sequence ID" value="KAI5649731.1"/>
    <property type="molecule type" value="Genomic_DNA"/>
</dbReference>
<keyword evidence="2" id="KW-1185">Reference proteome</keyword>
<name>A0ACB9ZPU6_CATRO</name>
<proteinExistence type="predicted"/>
<evidence type="ECO:0000313" key="1">
    <source>
        <dbReference type="EMBL" id="KAI5649731.1"/>
    </source>
</evidence>